<sequence length="366" mass="42241">MLGDFGWEGWMEKRVVVQLAIVVELWLQTFTPGSRTPIHRHSCEEVFVVLKGRGTLMLASSSHKYPGTPQEYPIYANSTFAIPVNDPHQGKSTPLSAVQLDERTLMYYPDVSDFCPQHPEGSWEQSTSSQESKQPPKLRIFNFLGLQKKLDDLVNLVGSMTKTTKEKHVESPHFRYVPHSVDHASQKTPHYVYQPRPEPKPQRPPLKSHNHLHTFDGSSNPYNFKECVRRLDEFFESHCIPESHQVSIARSLLSGHAYQFWMKLEDRKESHCEYPTWKGMRRELKLKYITSTREQPSDFRIKSPHVHQNFRYDPHTNPTHESRSYPPSTHQSDSATPSPHHTTVTYCAASFVVWAPKIRAPASARF</sequence>
<gene>
    <name evidence="12" type="ORF">M5K25_013909</name>
</gene>
<keyword evidence="6" id="KW-0675">Receptor</keyword>
<feature type="glycosylation site" description="N-linked (GlcNAc...) asparagine" evidence="9">
    <location>
        <position position="77"/>
    </location>
</feature>
<accession>A0ABD0V122</accession>
<feature type="binding site" evidence="10">
    <location>
        <position position="45"/>
    </location>
    <ligand>
        <name>Zn(2+)</name>
        <dbReference type="ChEBI" id="CHEBI:29105"/>
    </ligand>
</feature>
<dbReference type="SUPFAM" id="SSF51182">
    <property type="entry name" value="RmlC-like cupins"/>
    <property type="match status" value="1"/>
</dbReference>
<evidence type="ECO:0000313" key="12">
    <source>
        <dbReference type="EMBL" id="KAL0916401.1"/>
    </source>
</evidence>
<protein>
    <submittedName>
        <fullName evidence="12">Uncharacterized protein</fullName>
    </submittedName>
</protein>
<dbReference type="InterPro" id="IPR014710">
    <property type="entry name" value="RmlC-like_jellyroll"/>
</dbReference>
<dbReference type="Pfam" id="PF02041">
    <property type="entry name" value="Auxin_BP"/>
    <property type="match status" value="1"/>
</dbReference>
<keyword evidence="3" id="KW-0732">Signal</keyword>
<evidence type="ECO:0000256" key="1">
    <source>
        <dbReference type="ARBA" id="ARBA00004319"/>
    </source>
</evidence>
<evidence type="ECO:0000256" key="9">
    <source>
        <dbReference type="PIRSR" id="PIRSR600526-1"/>
    </source>
</evidence>
<comment type="subcellular location">
    <subcellularLocation>
        <location evidence="1">Endoplasmic reticulum lumen</location>
    </subcellularLocation>
</comment>
<feature type="region of interest" description="Disordered" evidence="11">
    <location>
        <begin position="295"/>
        <end position="339"/>
    </location>
</feature>
<name>A0ABD0V122_DENTH</name>
<keyword evidence="5 10" id="KW-0862">Zinc</keyword>
<dbReference type="GO" id="GO:0046872">
    <property type="term" value="F:metal ion binding"/>
    <property type="evidence" value="ECO:0007669"/>
    <property type="project" value="UniProtKB-KW"/>
</dbReference>
<evidence type="ECO:0000256" key="10">
    <source>
        <dbReference type="PIRSR" id="PIRSR600526-2"/>
    </source>
</evidence>
<dbReference type="Proteomes" id="UP001552299">
    <property type="component" value="Unassembled WGS sequence"/>
</dbReference>
<dbReference type="Gene3D" id="2.60.120.10">
    <property type="entry name" value="Jelly Rolls"/>
    <property type="match status" value="1"/>
</dbReference>
<dbReference type="InterPro" id="IPR011051">
    <property type="entry name" value="RmlC_Cupin_sf"/>
</dbReference>
<evidence type="ECO:0000256" key="2">
    <source>
        <dbReference type="ARBA" id="ARBA00022723"/>
    </source>
</evidence>
<feature type="binding site" evidence="10">
    <location>
        <position position="39"/>
    </location>
    <ligand>
        <name>Zn(2+)</name>
        <dbReference type="ChEBI" id="CHEBI:29105"/>
    </ligand>
</feature>
<dbReference type="GO" id="GO:0009734">
    <property type="term" value="P:auxin-activated signaling pathway"/>
    <property type="evidence" value="ECO:0007669"/>
    <property type="project" value="UniProtKB-KW"/>
</dbReference>
<organism evidence="12 13">
    <name type="scientific">Dendrobium thyrsiflorum</name>
    <name type="common">Pinecone-like raceme dendrobium</name>
    <name type="synonym">Orchid</name>
    <dbReference type="NCBI Taxonomy" id="117978"/>
    <lineage>
        <taxon>Eukaryota</taxon>
        <taxon>Viridiplantae</taxon>
        <taxon>Streptophyta</taxon>
        <taxon>Embryophyta</taxon>
        <taxon>Tracheophyta</taxon>
        <taxon>Spermatophyta</taxon>
        <taxon>Magnoliopsida</taxon>
        <taxon>Liliopsida</taxon>
        <taxon>Asparagales</taxon>
        <taxon>Orchidaceae</taxon>
        <taxon>Epidendroideae</taxon>
        <taxon>Malaxideae</taxon>
        <taxon>Dendrobiinae</taxon>
        <taxon>Dendrobium</taxon>
    </lineage>
</organism>
<keyword evidence="8" id="KW-0927">Auxin signaling pathway</keyword>
<feature type="binding site" evidence="10">
    <location>
        <position position="88"/>
    </location>
    <ligand>
        <name>Zn(2+)</name>
        <dbReference type="ChEBI" id="CHEBI:29105"/>
    </ligand>
</feature>
<feature type="compositionally biased region" description="Polar residues" evidence="11">
    <location>
        <begin position="325"/>
        <end position="339"/>
    </location>
</feature>
<proteinExistence type="predicted"/>
<feature type="binding site" evidence="10">
    <location>
        <position position="41"/>
    </location>
    <ligand>
        <name>Zn(2+)</name>
        <dbReference type="ChEBI" id="CHEBI:29105"/>
    </ligand>
</feature>
<comment type="caution">
    <text evidence="12">The sequence shown here is derived from an EMBL/GenBank/DDBJ whole genome shotgun (WGS) entry which is preliminary data.</text>
</comment>
<evidence type="ECO:0000256" key="5">
    <source>
        <dbReference type="ARBA" id="ARBA00022833"/>
    </source>
</evidence>
<dbReference type="PANTHER" id="PTHR37236:SF1">
    <property type="entry name" value="AUXIN-BINDING PROTEIN 1"/>
    <property type="match status" value="1"/>
</dbReference>
<evidence type="ECO:0000313" key="13">
    <source>
        <dbReference type="Proteomes" id="UP001552299"/>
    </source>
</evidence>
<evidence type="ECO:0000256" key="3">
    <source>
        <dbReference type="ARBA" id="ARBA00022729"/>
    </source>
</evidence>
<dbReference type="InterPro" id="IPR000526">
    <property type="entry name" value="Auxin-bd"/>
</dbReference>
<dbReference type="EMBL" id="JANQDX010000011">
    <property type="protein sequence ID" value="KAL0916401.1"/>
    <property type="molecule type" value="Genomic_DNA"/>
</dbReference>
<evidence type="ECO:0000256" key="11">
    <source>
        <dbReference type="SAM" id="MobiDB-lite"/>
    </source>
</evidence>
<keyword evidence="7" id="KW-0325">Glycoprotein</keyword>
<dbReference type="GO" id="GO:0005788">
    <property type="term" value="C:endoplasmic reticulum lumen"/>
    <property type="evidence" value="ECO:0007669"/>
    <property type="project" value="UniProtKB-SubCell"/>
</dbReference>
<evidence type="ECO:0000256" key="4">
    <source>
        <dbReference type="ARBA" id="ARBA00022824"/>
    </source>
</evidence>
<dbReference type="AlphaFoldDB" id="A0ABD0V122"/>
<feature type="compositionally biased region" description="Basic and acidic residues" evidence="11">
    <location>
        <begin position="310"/>
        <end position="323"/>
    </location>
</feature>
<evidence type="ECO:0000256" key="7">
    <source>
        <dbReference type="ARBA" id="ARBA00023180"/>
    </source>
</evidence>
<dbReference type="PRINTS" id="PR00655">
    <property type="entry name" value="AUXINBINDNGP"/>
</dbReference>
<reference evidence="12 13" key="1">
    <citation type="journal article" date="2024" name="Plant Biotechnol. J.">
        <title>Dendrobium thyrsiflorum genome and its molecular insights into genes involved in important horticultural traits.</title>
        <authorList>
            <person name="Chen B."/>
            <person name="Wang J.Y."/>
            <person name="Zheng P.J."/>
            <person name="Li K.L."/>
            <person name="Liang Y.M."/>
            <person name="Chen X.F."/>
            <person name="Zhang C."/>
            <person name="Zhao X."/>
            <person name="He X."/>
            <person name="Zhang G.Q."/>
            <person name="Liu Z.J."/>
            <person name="Xu Q."/>
        </authorList>
    </citation>
    <scope>NUCLEOTIDE SEQUENCE [LARGE SCALE GENOMIC DNA]</scope>
    <source>
        <strain evidence="12">GZMU011</strain>
    </source>
</reference>
<evidence type="ECO:0000256" key="8">
    <source>
        <dbReference type="ARBA" id="ARBA00023294"/>
    </source>
</evidence>
<evidence type="ECO:0000256" key="6">
    <source>
        <dbReference type="ARBA" id="ARBA00023170"/>
    </source>
</evidence>
<dbReference type="PANTHER" id="PTHR37236">
    <property type="entry name" value="AUXIN-BINDING PROTEIN 1"/>
    <property type="match status" value="1"/>
</dbReference>
<keyword evidence="4" id="KW-0256">Endoplasmic reticulum</keyword>
<keyword evidence="13" id="KW-1185">Reference proteome</keyword>
<keyword evidence="2 10" id="KW-0479">Metal-binding</keyword>